<feature type="transmembrane region" description="Helical" evidence="1">
    <location>
        <begin position="331"/>
        <end position="352"/>
    </location>
</feature>
<dbReference type="AlphaFoldDB" id="A0A2M9CYL3"/>
<dbReference type="Proteomes" id="UP000231693">
    <property type="component" value="Unassembled WGS sequence"/>
</dbReference>
<feature type="transmembrane region" description="Helical" evidence="1">
    <location>
        <begin position="373"/>
        <end position="397"/>
    </location>
</feature>
<keyword evidence="1" id="KW-1133">Transmembrane helix</keyword>
<feature type="transmembrane region" description="Helical" evidence="1">
    <location>
        <begin position="172"/>
        <end position="191"/>
    </location>
</feature>
<evidence type="ECO:0000313" key="2">
    <source>
        <dbReference type="EMBL" id="PJJ77031.1"/>
    </source>
</evidence>
<protein>
    <submittedName>
        <fullName evidence="2">ABC-2 type transport system permease protein</fullName>
    </submittedName>
</protein>
<dbReference type="RefSeq" id="WP_100421485.1">
    <property type="nucleotide sequence ID" value="NZ_BOOX01000009.1"/>
</dbReference>
<feature type="transmembrane region" description="Helical" evidence="1">
    <location>
        <begin position="484"/>
        <end position="504"/>
    </location>
</feature>
<keyword evidence="1" id="KW-0472">Membrane</keyword>
<sequence>MVAHLVRLKVTLLVNGFRRSAWQTVLFVLGALYVLGVCVMLAAGSAALGLAAPDLAPDVVVALGALLVAGWWFGPLIAFGSDATLDPARFVTLGIDRRTLVNGLALGALVGIGGAALVVLAAGSTLAWLARPALIPVAVVGAVLGVATSVLGSRALSAALAPLLERRRTREALTILGVVVMAALWLGFVRVSNGFSIVSDDVGAFLSDLGTVLGWTPFGAPWALAGDVADGAWPALVARLALCVATVAAAWWLWGAALVRSAERPAHQGDARRQEGLGWFGRVPATPWGAVAARAATYWVRDPRYAASLTILLIVPVAVVALTGGDLSTPWLLVAGPVVAWFLGFGLSNEIAYDHTAFALHVAAGVRGRDDRWGRCVPVLAAGAPLVVGLVLAAAALSGRWDLVPVALGVALGVLGASLAVSSVVSALVPYPVPKPGDSPFKSPQGAGTAALVAQLVGLAASGVVTLPVTVLAGVALWQGGGALGWTTALVGVVLGAGTLVAGVRVGGRLLDARGPELLQRVLSYA</sequence>
<gene>
    <name evidence="2" type="ORF">CLV28_0243</name>
</gene>
<feature type="transmembrane region" description="Helical" evidence="1">
    <location>
        <begin position="21"/>
        <end position="47"/>
    </location>
</feature>
<comment type="caution">
    <text evidence="2">The sequence shown here is derived from an EMBL/GenBank/DDBJ whole genome shotgun (WGS) entry which is preliminary data.</text>
</comment>
<feature type="transmembrane region" description="Helical" evidence="1">
    <location>
        <begin position="403"/>
        <end position="429"/>
    </location>
</feature>
<reference evidence="2 3" key="1">
    <citation type="submission" date="2017-11" db="EMBL/GenBank/DDBJ databases">
        <title>Genomic Encyclopedia of Archaeal and Bacterial Type Strains, Phase II (KMG-II): From Individual Species to Whole Genera.</title>
        <authorList>
            <person name="Goeker M."/>
        </authorList>
    </citation>
    <scope>NUCLEOTIDE SEQUENCE [LARGE SCALE GENOMIC DNA]</scope>
    <source>
        <strain evidence="2 3">DSM 25478</strain>
    </source>
</reference>
<feature type="transmembrane region" description="Helical" evidence="1">
    <location>
        <begin position="100"/>
        <end position="121"/>
    </location>
</feature>
<keyword evidence="3" id="KW-1185">Reference proteome</keyword>
<evidence type="ECO:0000313" key="3">
    <source>
        <dbReference type="Proteomes" id="UP000231693"/>
    </source>
</evidence>
<feature type="transmembrane region" description="Helical" evidence="1">
    <location>
        <begin position="305"/>
        <end position="325"/>
    </location>
</feature>
<accession>A0A2M9CYL3</accession>
<feature type="transmembrane region" description="Helical" evidence="1">
    <location>
        <begin position="450"/>
        <end position="478"/>
    </location>
</feature>
<keyword evidence="1" id="KW-0812">Transmembrane</keyword>
<feature type="transmembrane region" description="Helical" evidence="1">
    <location>
        <begin position="59"/>
        <end position="79"/>
    </location>
</feature>
<dbReference type="OrthoDB" id="3261041at2"/>
<feature type="transmembrane region" description="Helical" evidence="1">
    <location>
        <begin position="133"/>
        <end position="151"/>
    </location>
</feature>
<evidence type="ECO:0000256" key="1">
    <source>
        <dbReference type="SAM" id="Phobius"/>
    </source>
</evidence>
<name>A0A2M9CYL3_9CELL</name>
<feature type="transmembrane region" description="Helical" evidence="1">
    <location>
        <begin position="232"/>
        <end position="254"/>
    </location>
</feature>
<proteinExistence type="predicted"/>
<organism evidence="2 3">
    <name type="scientific">Sediminihabitans luteus</name>
    <dbReference type="NCBI Taxonomy" id="1138585"/>
    <lineage>
        <taxon>Bacteria</taxon>
        <taxon>Bacillati</taxon>
        <taxon>Actinomycetota</taxon>
        <taxon>Actinomycetes</taxon>
        <taxon>Micrococcales</taxon>
        <taxon>Cellulomonadaceae</taxon>
        <taxon>Sediminihabitans</taxon>
    </lineage>
</organism>
<dbReference type="EMBL" id="PGFE01000001">
    <property type="protein sequence ID" value="PJJ77031.1"/>
    <property type="molecule type" value="Genomic_DNA"/>
</dbReference>